<organism evidence="3 4">
    <name type="scientific">Lolium multiflorum</name>
    <name type="common">Italian ryegrass</name>
    <name type="synonym">Lolium perenne subsp. multiflorum</name>
    <dbReference type="NCBI Taxonomy" id="4521"/>
    <lineage>
        <taxon>Eukaryota</taxon>
        <taxon>Viridiplantae</taxon>
        <taxon>Streptophyta</taxon>
        <taxon>Embryophyta</taxon>
        <taxon>Tracheophyta</taxon>
        <taxon>Spermatophyta</taxon>
        <taxon>Magnoliopsida</taxon>
        <taxon>Liliopsida</taxon>
        <taxon>Poales</taxon>
        <taxon>Poaceae</taxon>
        <taxon>BOP clade</taxon>
        <taxon>Pooideae</taxon>
        <taxon>Poodae</taxon>
        <taxon>Poeae</taxon>
        <taxon>Poeae Chloroplast Group 2 (Poeae type)</taxon>
        <taxon>Loliodinae</taxon>
        <taxon>Loliinae</taxon>
        <taxon>Lolium</taxon>
    </lineage>
</organism>
<dbReference type="AlphaFoldDB" id="A0AAD8PI62"/>
<dbReference type="InterPro" id="IPR042277">
    <property type="entry name" value="IST1-like"/>
</dbReference>
<evidence type="ECO:0000256" key="1">
    <source>
        <dbReference type="ARBA" id="ARBA00005536"/>
    </source>
</evidence>
<dbReference type="InterPro" id="IPR005061">
    <property type="entry name" value="Ist1"/>
</dbReference>
<accession>A0AAD8PI62</accession>
<evidence type="ECO:0000256" key="2">
    <source>
        <dbReference type="SAM" id="MobiDB-lite"/>
    </source>
</evidence>
<dbReference type="EMBL" id="JAUUTY010001231">
    <property type="protein sequence ID" value="KAK1561234.1"/>
    <property type="molecule type" value="Genomic_DNA"/>
</dbReference>
<feature type="region of interest" description="Disordered" evidence="2">
    <location>
        <begin position="166"/>
        <end position="224"/>
    </location>
</feature>
<dbReference type="PANTHER" id="PTHR12161:SF55">
    <property type="entry name" value="REGULATOR OF VPS4 ACTIVITY IN THE MVB PATHWAY PROTEIN"/>
    <property type="match status" value="1"/>
</dbReference>
<dbReference type="Gene3D" id="1.20.1260.60">
    <property type="entry name" value="Vacuolar protein sorting-associated protein Ist1"/>
    <property type="match status" value="1"/>
</dbReference>
<keyword evidence="4" id="KW-1185">Reference proteome</keyword>
<dbReference type="GO" id="GO:0015031">
    <property type="term" value="P:protein transport"/>
    <property type="evidence" value="ECO:0007669"/>
    <property type="project" value="InterPro"/>
</dbReference>
<feature type="compositionally biased region" description="Low complexity" evidence="2">
    <location>
        <begin position="257"/>
        <end position="269"/>
    </location>
</feature>
<name>A0AAD8PI62_LOLMU</name>
<comment type="caution">
    <text evidence="3">The sequence shown here is derived from an EMBL/GenBank/DDBJ whole genome shotgun (WGS) entry which is preliminary data.</text>
</comment>
<feature type="compositionally biased region" description="Basic and acidic residues" evidence="2">
    <location>
        <begin position="209"/>
        <end position="219"/>
    </location>
</feature>
<reference evidence="3" key="1">
    <citation type="submission" date="2023-07" db="EMBL/GenBank/DDBJ databases">
        <title>A chromosome-level genome assembly of Lolium multiflorum.</title>
        <authorList>
            <person name="Chen Y."/>
            <person name="Copetti D."/>
            <person name="Kolliker R."/>
            <person name="Studer B."/>
        </authorList>
    </citation>
    <scope>NUCLEOTIDE SEQUENCE</scope>
    <source>
        <strain evidence="3">02402/16</strain>
        <tissue evidence="3">Leaf</tissue>
    </source>
</reference>
<protein>
    <recommendedName>
        <fullName evidence="5">IST1-like protein</fullName>
    </recommendedName>
</protein>
<sequence>MGEQSTWWSCLCEDAPKKKLSHGGLWGSNLQDFVKQAQARKAFHLVEVKIVVIKLKWNAQVFGERSGATTGSTTSSSDDEFLHTDNFFPDLDFFDNLNMGDNDATVKYVPRKSSPVMLGPDPLLLSLWPVGTVTPTANSPPQRPMASWRSISFSFSPFGRVNVTVGDSAHRRKQAKETQQNYPKTPSPAPPHYRTRHAAAASQPASRLGVDRKDDDAHGRRVPPPVRALRRMAGALLAAARLRGSFSASKVRPPPSLCSSAPSIPSAAPCSMSRKTKLTGARARCCAICSKTEARMAAARMKLLRNRRDAQLRKMRGDVAALLRDGRDDTARIRVEHVIREQNTMAANEIIELFCELIVTRLPIIAARSMECPADLKEGICSLIFAAPRCSELPELSRMRDLFEKKYGKDFEAAAVDLRPNAGVNNLLIEKLSVNKPSGQTKLKVLKDIAKEHQIDWDTTETEQDLQTS</sequence>
<feature type="region of interest" description="Disordered" evidence="2">
    <location>
        <begin position="248"/>
        <end position="269"/>
    </location>
</feature>
<gene>
    <name evidence="3" type="ORF">QYE76_037587</name>
</gene>
<dbReference type="FunFam" id="1.20.1260.60:FF:000003">
    <property type="entry name" value="IST1-like protein isoform A"/>
    <property type="match status" value="1"/>
</dbReference>
<evidence type="ECO:0000313" key="4">
    <source>
        <dbReference type="Proteomes" id="UP001231189"/>
    </source>
</evidence>
<evidence type="ECO:0000313" key="3">
    <source>
        <dbReference type="EMBL" id="KAK1561234.1"/>
    </source>
</evidence>
<comment type="similarity">
    <text evidence="1">Belongs to the IST1 family.</text>
</comment>
<dbReference type="PANTHER" id="PTHR12161">
    <property type="entry name" value="IST1 FAMILY MEMBER"/>
    <property type="match status" value="1"/>
</dbReference>
<dbReference type="Proteomes" id="UP001231189">
    <property type="component" value="Unassembled WGS sequence"/>
</dbReference>
<dbReference type="Pfam" id="PF03398">
    <property type="entry name" value="Ist1"/>
    <property type="match status" value="1"/>
</dbReference>
<proteinExistence type="inferred from homology"/>
<evidence type="ECO:0008006" key="5">
    <source>
        <dbReference type="Google" id="ProtNLM"/>
    </source>
</evidence>